<evidence type="ECO:0000313" key="3">
    <source>
        <dbReference type="Proteomes" id="UP000887574"/>
    </source>
</evidence>
<evidence type="ECO:0000256" key="2">
    <source>
        <dbReference type="SAM" id="SignalP"/>
    </source>
</evidence>
<keyword evidence="1" id="KW-0812">Transmembrane</keyword>
<protein>
    <submittedName>
        <fullName evidence="4">Uncharacterized protein</fullName>
    </submittedName>
</protein>
<keyword evidence="2" id="KW-0732">Signal</keyword>
<evidence type="ECO:0000256" key="1">
    <source>
        <dbReference type="SAM" id="Phobius"/>
    </source>
</evidence>
<feature type="chain" id="PRO_5037655380" evidence="2">
    <location>
        <begin position="20"/>
        <end position="129"/>
    </location>
</feature>
<keyword evidence="3" id="KW-1185">Reference proteome</keyword>
<dbReference type="AlphaFoldDB" id="A0A915EQR7"/>
<sequence length="129" mass="14320">MVHKFILISLLFQFYSTYADNQDFLDLNIYKHAIFSGKSTNASFCKVDKDCSTMSQHFYENVFCDNFKCDKSVSTAILLSSVILMILAVSVFVVICITCCSFCLPCIIVSGVIALVIGGGVWLVPTVIY</sequence>
<feature type="signal peptide" evidence="2">
    <location>
        <begin position="1"/>
        <end position="19"/>
    </location>
</feature>
<feature type="transmembrane region" description="Helical" evidence="1">
    <location>
        <begin position="76"/>
        <end position="95"/>
    </location>
</feature>
<evidence type="ECO:0000313" key="4">
    <source>
        <dbReference type="WBParaSite" id="jg8800"/>
    </source>
</evidence>
<accession>A0A915EQR7</accession>
<proteinExistence type="predicted"/>
<reference evidence="4" key="1">
    <citation type="submission" date="2022-11" db="UniProtKB">
        <authorList>
            <consortium name="WormBaseParasite"/>
        </authorList>
    </citation>
    <scope>IDENTIFICATION</scope>
</reference>
<feature type="transmembrane region" description="Helical" evidence="1">
    <location>
        <begin position="102"/>
        <end position="124"/>
    </location>
</feature>
<name>A0A915EQR7_9BILA</name>
<dbReference type="WBParaSite" id="jg8800">
    <property type="protein sequence ID" value="jg8800"/>
    <property type="gene ID" value="jg8800"/>
</dbReference>
<keyword evidence="1" id="KW-1133">Transmembrane helix</keyword>
<organism evidence="3 4">
    <name type="scientific">Ditylenchus dipsaci</name>
    <dbReference type="NCBI Taxonomy" id="166011"/>
    <lineage>
        <taxon>Eukaryota</taxon>
        <taxon>Metazoa</taxon>
        <taxon>Ecdysozoa</taxon>
        <taxon>Nematoda</taxon>
        <taxon>Chromadorea</taxon>
        <taxon>Rhabditida</taxon>
        <taxon>Tylenchina</taxon>
        <taxon>Tylenchomorpha</taxon>
        <taxon>Sphaerularioidea</taxon>
        <taxon>Anguinidae</taxon>
        <taxon>Anguininae</taxon>
        <taxon>Ditylenchus</taxon>
    </lineage>
</organism>
<dbReference type="Proteomes" id="UP000887574">
    <property type="component" value="Unplaced"/>
</dbReference>
<keyword evidence="1" id="KW-0472">Membrane</keyword>